<protein>
    <submittedName>
        <fullName evidence="1">Uncharacterized protein</fullName>
    </submittedName>
</protein>
<reference evidence="1 2" key="1">
    <citation type="journal article" date="2019" name="Nat. Ecol. Evol.">
        <title>Megaphylogeny resolves global patterns of mushroom evolution.</title>
        <authorList>
            <person name="Varga T."/>
            <person name="Krizsan K."/>
            <person name="Foldi C."/>
            <person name="Dima B."/>
            <person name="Sanchez-Garcia M."/>
            <person name="Sanchez-Ramirez S."/>
            <person name="Szollosi G.J."/>
            <person name="Szarkandi J.G."/>
            <person name="Papp V."/>
            <person name="Albert L."/>
            <person name="Andreopoulos W."/>
            <person name="Angelini C."/>
            <person name="Antonin V."/>
            <person name="Barry K.W."/>
            <person name="Bougher N.L."/>
            <person name="Buchanan P."/>
            <person name="Buyck B."/>
            <person name="Bense V."/>
            <person name="Catcheside P."/>
            <person name="Chovatia M."/>
            <person name="Cooper J."/>
            <person name="Damon W."/>
            <person name="Desjardin D."/>
            <person name="Finy P."/>
            <person name="Geml J."/>
            <person name="Haridas S."/>
            <person name="Hughes K."/>
            <person name="Justo A."/>
            <person name="Karasinski D."/>
            <person name="Kautmanova I."/>
            <person name="Kiss B."/>
            <person name="Kocsube S."/>
            <person name="Kotiranta H."/>
            <person name="LaButti K.M."/>
            <person name="Lechner B.E."/>
            <person name="Liimatainen K."/>
            <person name="Lipzen A."/>
            <person name="Lukacs Z."/>
            <person name="Mihaltcheva S."/>
            <person name="Morgado L.N."/>
            <person name="Niskanen T."/>
            <person name="Noordeloos M.E."/>
            <person name="Ohm R.A."/>
            <person name="Ortiz-Santana B."/>
            <person name="Ovrebo C."/>
            <person name="Racz N."/>
            <person name="Riley R."/>
            <person name="Savchenko A."/>
            <person name="Shiryaev A."/>
            <person name="Soop K."/>
            <person name="Spirin V."/>
            <person name="Szebenyi C."/>
            <person name="Tomsovsky M."/>
            <person name="Tulloss R.E."/>
            <person name="Uehling J."/>
            <person name="Grigoriev I.V."/>
            <person name="Vagvolgyi C."/>
            <person name="Papp T."/>
            <person name="Martin F.M."/>
            <person name="Miettinen O."/>
            <person name="Hibbett D.S."/>
            <person name="Nagy L.G."/>
        </authorList>
    </citation>
    <scope>NUCLEOTIDE SEQUENCE [LARGE SCALE GENOMIC DNA]</scope>
    <source>
        <strain evidence="1 2">NL-1719</strain>
    </source>
</reference>
<evidence type="ECO:0000313" key="2">
    <source>
        <dbReference type="Proteomes" id="UP000308600"/>
    </source>
</evidence>
<evidence type="ECO:0000313" key="1">
    <source>
        <dbReference type="EMBL" id="TFK59799.1"/>
    </source>
</evidence>
<keyword evidence="2" id="KW-1185">Reference proteome</keyword>
<name>A0ACD3A2B9_9AGAR</name>
<sequence length="180" mass="19392">MNFHDNSGMVNNGLTTFHTHHHPDNADKVSINTGNYANNTYGISCSSEPTNRWPVEHSEHPNPVQTAPDTDDNWENDQSDTDPRSPERSPPEYSEHALPERTIKSYTKAVPGGLNPSTTSASVSNCHTPLPTVAPAPQTQHPVPGSPGSAPVWNGHQANAHERDGSGTSVQIAFGALKFL</sequence>
<dbReference type="EMBL" id="ML208892">
    <property type="protein sequence ID" value="TFK59799.1"/>
    <property type="molecule type" value="Genomic_DNA"/>
</dbReference>
<dbReference type="Proteomes" id="UP000308600">
    <property type="component" value="Unassembled WGS sequence"/>
</dbReference>
<organism evidence="1 2">
    <name type="scientific">Pluteus cervinus</name>
    <dbReference type="NCBI Taxonomy" id="181527"/>
    <lineage>
        <taxon>Eukaryota</taxon>
        <taxon>Fungi</taxon>
        <taxon>Dikarya</taxon>
        <taxon>Basidiomycota</taxon>
        <taxon>Agaricomycotina</taxon>
        <taxon>Agaricomycetes</taxon>
        <taxon>Agaricomycetidae</taxon>
        <taxon>Agaricales</taxon>
        <taxon>Pluteineae</taxon>
        <taxon>Pluteaceae</taxon>
        <taxon>Pluteus</taxon>
    </lineage>
</organism>
<accession>A0ACD3A2B9</accession>
<gene>
    <name evidence="1" type="ORF">BDN72DRAFT_905535</name>
</gene>
<proteinExistence type="predicted"/>